<evidence type="ECO:0000256" key="2">
    <source>
        <dbReference type="ARBA" id="ARBA00022475"/>
    </source>
</evidence>
<dbReference type="InterPro" id="IPR001750">
    <property type="entry name" value="ND/Mrp_TM"/>
</dbReference>
<dbReference type="NCBIfam" id="NF005044">
    <property type="entry name" value="PRK06458.1-4"/>
    <property type="match status" value="1"/>
</dbReference>
<evidence type="ECO:0000256" key="1">
    <source>
        <dbReference type="ARBA" id="ARBA00004651"/>
    </source>
</evidence>
<gene>
    <name evidence="12" type="primary">hyfF</name>
    <name evidence="12" type="ORF">KM92DES2_10480</name>
</gene>
<evidence type="ECO:0000313" key="12">
    <source>
        <dbReference type="EMBL" id="SBV94049.1"/>
    </source>
</evidence>
<evidence type="ECO:0000256" key="6">
    <source>
        <dbReference type="ARBA" id="ARBA00023136"/>
    </source>
</evidence>
<evidence type="ECO:0000259" key="10">
    <source>
        <dbReference type="Pfam" id="PF00361"/>
    </source>
</evidence>
<dbReference type="PANTHER" id="PTHR42682">
    <property type="entry name" value="HYDROGENASE-4 COMPONENT F"/>
    <property type="match status" value="1"/>
</dbReference>
<proteinExistence type="predicted"/>
<dbReference type="AlphaFoldDB" id="A0A212J3L4"/>
<evidence type="ECO:0000256" key="5">
    <source>
        <dbReference type="ARBA" id="ARBA00023002"/>
    </source>
</evidence>
<feature type="transmembrane region" description="Helical" evidence="9">
    <location>
        <begin position="327"/>
        <end position="351"/>
    </location>
</feature>
<feature type="transmembrane region" description="Helical" evidence="9">
    <location>
        <begin position="471"/>
        <end position="492"/>
    </location>
</feature>
<dbReference type="InterPro" id="IPR052175">
    <property type="entry name" value="ComplexI-like_HydComp"/>
</dbReference>
<reference evidence="12" key="1">
    <citation type="submission" date="2016-04" db="EMBL/GenBank/DDBJ databases">
        <authorList>
            <person name="Evans L.H."/>
            <person name="Alamgir A."/>
            <person name="Owens N."/>
            <person name="Weber N.D."/>
            <person name="Virtaneva K."/>
            <person name="Barbian K."/>
            <person name="Babar A."/>
            <person name="Rosenke K."/>
        </authorList>
    </citation>
    <scope>NUCLEOTIDE SEQUENCE</scope>
    <source>
        <strain evidence="12">92-2</strain>
    </source>
</reference>
<dbReference type="GO" id="GO:0008137">
    <property type="term" value="F:NADH dehydrogenase (ubiquinone) activity"/>
    <property type="evidence" value="ECO:0007669"/>
    <property type="project" value="InterPro"/>
</dbReference>
<evidence type="ECO:0000256" key="7">
    <source>
        <dbReference type="RuleBase" id="RU000320"/>
    </source>
</evidence>
<protein>
    <submittedName>
        <fullName evidence="12">Hydrogenase 4, membrane subunit</fullName>
    </submittedName>
</protein>
<dbReference type="PANTHER" id="PTHR42682:SF5">
    <property type="entry name" value="HYDROGENASE-4 COMPONENT F"/>
    <property type="match status" value="1"/>
</dbReference>
<dbReference type="Pfam" id="PF00662">
    <property type="entry name" value="Proton_antipo_N"/>
    <property type="match status" value="1"/>
</dbReference>
<organism evidence="12">
    <name type="scientific">uncultured Desulfovibrio sp</name>
    <dbReference type="NCBI Taxonomy" id="167968"/>
    <lineage>
        <taxon>Bacteria</taxon>
        <taxon>Pseudomonadati</taxon>
        <taxon>Thermodesulfobacteriota</taxon>
        <taxon>Desulfovibrionia</taxon>
        <taxon>Desulfovibrionales</taxon>
        <taxon>Desulfovibrionaceae</taxon>
        <taxon>Desulfovibrio</taxon>
        <taxon>environmental samples</taxon>
    </lineage>
</organism>
<sequence>MNVMTNSNPMLFYLLLAAPLITSLLCFACAFCGRGIRAVVNIINTAGCAALLVTAYGLVSSVYEHGALFAAGKWLYLDSLSAMFLAVLAVLGTITGLYSYGYMKQEVDHGEVSVPTLCNYYGFFHLFIFTMVSVITTNNLILMWAGVEATTLASAFLVGIYGQNSSLEAAWKYIVICTVGVAFGLYGTVLVYSNASAAMTAQGLDPSDAIFWTEALRYADGLDHTLMYLAFVFVLIGFGTKAGLFPMHAWLPDAHSEAPSPTSALLSAVLLKAAMLVILRYYILISRSISSAVPQNMLLVFGLLSILVAAFSMISQNDIKRRYAYCSVENMGIIAVGLGFGGPLGIFAALFHVISHSLAKGLVFCVSGNVLLKYGTRDMTTVRGMLKIMPVSAVFLAAGTLALGGLPPFSVFLSEFMVVVSGITAGHMYLVAALAVLLMVALGALVHLVAVTLSGQAPESIAKGEQGSMTLIPAAVLLGLLLVMGTCTPAPVVNMLNAATSIVLDKNTATAQVQPALRDMVRAASHDTADAAEADDAKQTSSRQEI</sequence>
<dbReference type="PRINTS" id="PR01437">
    <property type="entry name" value="NUOXDRDTASE4"/>
</dbReference>
<feature type="transmembrane region" description="Helical" evidence="9">
    <location>
        <begin position="297"/>
        <end position="315"/>
    </location>
</feature>
<keyword evidence="3 7" id="KW-0812">Transmembrane</keyword>
<keyword evidence="2" id="KW-1003">Cell membrane</keyword>
<keyword evidence="6 9" id="KW-0472">Membrane</keyword>
<feature type="transmembrane region" description="Helical" evidence="9">
    <location>
        <begin position="112"/>
        <end position="135"/>
    </location>
</feature>
<accession>A0A212J3L4</accession>
<feature type="transmembrane region" description="Helical" evidence="9">
    <location>
        <begin position="79"/>
        <end position="100"/>
    </location>
</feature>
<feature type="region of interest" description="Disordered" evidence="8">
    <location>
        <begin position="524"/>
        <end position="546"/>
    </location>
</feature>
<dbReference type="InterPro" id="IPR003918">
    <property type="entry name" value="NADH_UbQ_OxRdtase"/>
</dbReference>
<evidence type="ECO:0000259" key="11">
    <source>
        <dbReference type="Pfam" id="PF00662"/>
    </source>
</evidence>
<feature type="transmembrane region" description="Helical" evidence="9">
    <location>
        <begin position="12"/>
        <end position="31"/>
    </location>
</feature>
<feature type="transmembrane region" description="Helical" evidence="9">
    <location>
        <begin position="388"/>
        <end position="409"/>
    </location>
</feature>
<feature type="transmembrane region" description="Helical" evidence="9">
    <location>
        <begin position="173"/>
        <end position="192"/>
    </location>
</feature>
<feature type="transmembrane region" description="Helical" evidence="9">
    <location>
        <begin position="429"/>
        <end position="450"/>
    </location>
</feature>
<keyword evidence="5" id="KW-0560">Oxidoreductase</keyword>
<name>A0A212J3L4_9BACT</name>
<evidence type="ECO:0000256" key="3">
    <source>
        <dbReference type="ARBA" id="ARBA00022692"/>
    </source>
</evidence>
<feature type="domain" description="NADH:quinone oxidoreductase/Mrp antiporter transmembrane" evidence="10">
    <location>
        <begin position="138"/>
        <end position="434"/>
    </location>
</feature>
<dbReference type="GO" id="GO:0005886">
    <property type="term" value="C:plasma membrane"/>
    <property type="evidence" value="ECO:0007669"/>
    <property type="project" value="UniProtKB-SubCell"/>
</dbReference>
<feature type="domain" description="NADH-Ubiquinone oxidoreductase (complex I) chain 5 N-terminal" evidence="11">
    <location>
        <begin position="75"/>
        <end position="106"/>
    </location>
</feature>
<dbReference type="InterPro" id="IPR001516">
    <property type="entry name" value="Proton_antipo_N"/>
</dbReference>
<feature type="transmembrane region" description="Helical" evidence="9">
    <location>
        <begin position="226"/>
        <end position="251"/>
    </location>
</feature>
<dbReference type="Pfam" id="PF00361">
    <property type="entry name" value="Proton_antipo_M"/>
    <property type="match status" value="1"/>
</dbReference>
<dbReference type="EMBL" id="FLUP01000001">
    <property type="protein sequence ID" value="SBV94049.1"/>
    <property type="molecule type" value="Genomic_DNA"/>
</dbReference>
<feature type="transmembrane region" description="Helical" evidence="9">
    <location>
        <begin position="263"/>
        <end position="285"/>
    </location>
</feature>
<dbReference type="GO" id="GO:0042773">
    <property type="term" value="P:ATP synthesis coupled electron transport"/>
    <property type="evidence" value="ECO:0007669"/>
    <property type="project" value="InterPro"/>
</dbReference>
<evidence type="ECO:0000256" key="4">
    <source>
        <dbReference type="ARBA" id="ARBA00022989"/>
    </source>
</evidence>
<feature type="transmembrane region" description="Helical" evidence="9">
    <location>
        <begin position="38"/>
        <end position="59"/>
    </location>
</feature>
<dbReference type="GO" id="GO:0016491">
    <property type="term" value="F:oxidoreductase activity"/>
    <property type="evidence" value="ECO:0007669"/>
    <property type="project" value="UniProtKB-KW"/>
</dbReference>
<evidence type="ECO:0000256" key="8">
    <source>
        <dbReference type="SAM" id="MobiDB-lite"/>
    </source>
</evidence>
<evidence type="ECO:0000256" key="9">
    <source>
        <dbReference type="SAM" id="Phobius"/>
    </source>
</evidence>
<dbReference type="RefSeq" id="WP_215647021.1">
    <property type="nucleotide sequence ID" value="NZ_LT598928.1"/>
</dbReference>
<keyword evidence="4 9" id="KW-1133">Transmembrane helix</keyword>
<comment type="subcellular location">
    <subcellularLocation>
        <location evidence="1">Cell membrane</location>
        <topology evidence="1">Multi-pass membrane protein</topology>
    </subcellularLocation>
    <subcellularLocation>
        <location evidence="7">Membrane</location>
        <topology evidence="7">Multi-pass membrane protein</topology>
    </subcellularLocation>
</comment>